<keyword evidence="7 8" id="KW-0998">Cell outer membrane</keyword>
<dbReference type="RefSeq" id="WP_081162751.1">
    <property type="nucleotide sequence ID" value="NZ_LWBP01000056.1"/>
</dbReference>
<dbReference type="Gene3D" id="2.60.40.1120">
    <property type="entry name" value="Carboxypeptidase-like, regulatory domain"/>
    <property type="match status" value="1"/>
</dbReference>
<proteinExistence type="inferred from homology"/>
<keyword evidence="6 8" id="KW-0472">Membrane</keyword>
<dbReference type="InterPro" id="IPR023997">
    <property type="entry name" value="TonB-dep_OMP_SusC/RagA_CS"/>
</dbReference>
<dbReference type="GO" id="GO:0009279">
    <property type="term" value="C:cell outer membrane"/>
    <property type="evidence" value="ECO:0007669"/>
    <property type="project" value="UniProtKB-SubCell"/>
</dbReference>
<evidence type="ECO:0000256" key="7">
    <source>
        <dbReference type="ARBA" id="ARBA00023237"/>
    </source>
</evidence>
<evidence type="ECO:0000256" key="4">
    <source>
        <dbReference type="ARBA" id="ARBA00022692"/>
    </source>
</evidence>
<dbReference type="Gene3D" id="2.40.170.20">
    <property type="entry name" value="TonB-dependent receptor, beta-barrel domain"/>
    <property type="match status" value="1"/>
</dbReference>
<evidence type="ECO:0000259" key="10">
    <source>
        <dbReference type="Pfam" id="PF00593"/>
    </source>
</evidence>
<dbReference type="NCBIfam" id="TIGR04057">
    <property type="entry name" value="SusC_RagA_signa"/>
    <property type="match status" value="1"/>
</dbReference>
<dbReference type="SUPFAM" id="SSF49464">
    <property type="entry name" value="Carboxypeptidase regulatory domain-like"/>
    <property type="match status" value="1"/>
</dbReference>
<dbReference type="Proteomes" id="UP000192276">
    <property type="component" value="Unassembled WGS sequence"/>
</dbReference>
<evidence type="ECO:0000313" key="13">
    <source>
        <dbReference type="Proteomes" id="UP000192276"/>
    </source>
</evidence>
<dbReference type="InterPro" id="IPR008969">
    <property type="entry name" value="CarboxyPept-like_regulatory"/>
</dbReference>
<evidence type="ECO:0000256" key="9">
    <source>
        <dbReference type="RuleBase" id="RU003357"/>
    </source>
</evidence>
<dbReference type="OrthoDB" id="9768177at2"/>
<protein>
    <submittedName>
        <fullName evidence="12">SusC/RagA family TonB-linked outer membrane protein</fullName>
    </submittedName>
</protein>
<keyword evidence="2 8" id="KW-0813">Transport</keyword>
<feature type="domain" description="TonB-dependent receptor plug" evidence="11">
    <location>
        <begin position="125"/>
        <end position="246"/>
    </location>
</feature>
<dbReference type="Gene3D" id="2.170.130.10">
    <property type="entry name" value="TonB-dependent receptor, plug domain"/>
    <property type="match status" value="1"/>
</dbReference>
<dbReference type="STRING" id="550983.A4R26_13780"/>
<evidence type="ECO:0000313" key="12">
    <source>
        <dbReference type="EMBL" id="OQP66158.1"/>
    </source>
</evidence>
<gene>
    <name evidence="12" type="ORF">A4R26_13780</name>
</gene>
<comment type="similarity">
    <text evidence="8 9">Belongs to the TonB-dependent receptor family.</text>
</comment>
<dbReference type="NCBIfam" id="TIGR04056">
    <property type="entry name" value="OMP_RagA_SusC"/>
    <property type="match status" value="1"/>
</dbReference>
<evidence type="ECO:0000256" key="8">
    <source>
        <dbReference type="PROSITE-ProRule" id="PRU01360"/>
    </source>
</evidence>
<evidence type="ECO:0000256" key="6">
    <source>
        <dbReference type="ARBA" id="ARBA00023136"/>
    </source>
</evidence>
<keyword evidence="13" id="KW-1185">Reference proteome</keyword>
<name>A0A1V9G6Q1_9BACT</name>
<comment type="caution">
    <text evidence="12">The sequence shown here is derived from an EMBL/GenBank/DDBJ whole genome shotgun (WGS) entry which is preliminary data.</text>
</comment>
<dbReference type="EMBL" id="LWBP01000056">
    <property type="protein sequence ID" value="OQP66158.1"/>
    <property type="molecule type" value="Genomic_DNA"/>
</dbReference>
<dbReference type="Pfam" id="PF13715">
    <property type="entry name" value="CarbopepD_reg_2"/>
    <property type="match status" value="1"/>
</dbReference>
<dbReference type="InterPro" id="IPR023996">
    <property type="entry name" value="TonB-dep_OMP_SusC/RagA"/>
</dbReference>
<comment type="subcellular location">
    <subcellularLocation>
        <location evidence="1 8">Cell outer membrane</location>
        <topology evidence="1 8">Multi-pass membrane protein</topology>
    </subcellularLocation>
</comment>
<feature type="domain" description="TonB-dependent receptor-like beta-barrel" evidence="10">
    <location>
        <begin position="459"/>
        <end position="1002"/>
    </location>
</feature>
<evidence type="ECO:0000256" key="2">
    <source>
        <dbReference type="ARBA" id="ARBA00022448"/>
    </source>
</evidence>
<dbReference type="AlphaFoldDB" id="A0A1V9G6Q1"/>
<sequence length="1071" mass="117549">MRIVQLPSKGILLIPVFLLFTFFQARSQNEASTVTVTGKITDEKGNAVPGATVQVKGTARNASASEDGSFTINVVTGKETLVVSSVGFSTKEFPLNGQTSITIQLTDAKNNTLDDVVVIGYGTQKKRNLTAATASFDASKLDERPVTRVDQALVGQMAGVAVKQTSGALGKGFSVQVRGTGSITAGNEPLYVIDGFPLATASPNTAGNYANGNPLDNINPNDIENIQVLKDAAAAAIYGSRAANGVVLITTKRGKTGKAKIDVNSYVGYSERTRKLDMLSPAEWMDRFTEMVNARYVADYGAQGATANDDNTKRRQILKLGANAYNTTYMTDERWTQPGYPGLRLIDWQDEIFRKGLMQNHQISASGGNDFVRYYVSGNFTRQEGMVINTDFTSYSARANVEVNANKKLKFGLNISPTYSIINDPGVEGKDNILHQALSMSPVQEDSMGLEPNVGMNGQYRWSTSTNSPYAKLKYILGETRRFRTLTTVYGEYQIIPGMTFKTTLNLDNIDNDSKSYTPYKVASTLATRLAQGTLQSNGSFNGYKKQTFVNENTISYNKTIDRHDISAVAGFTYNSEKLDNQQIRSNGGFRNDVITLNAANGYTSTTTETRNILLSYLARVQYAFDGKYMFAASIRRDGSSRFGANNKWGWFPSASVGWRVSEENFMRNISFINDLKLRASWGKAGNYQIPDYSTISALSAYNYSFNGAYVIGQANGNLPNPNLTWEKSETYDAGIDVTVLNNRLNASFDIYTRKSTGLLLNVPIPWVTGFSTYLDNLGATRNKGWEIELSSRNITKGPLQWTTSFNLSHNTNKVLSLAPGQSQIIIPTAFGGAQHSILRVGDPLYSIYVVKQTGILTQDDINKNVATYGPQTVGDPKYEDFTPDGTIDLNDRQIVAHPNPDYVYGMTNTVRYKGFDFSVLVQGQRGGSIYSLLGRALGRTGQGTVDNALGFFRDRWRSPGNPGAGKVGKAYSTFGQIANTDWLYSSDYIRVRMISLGYDLNRVIKAKKIMQSARVYITAENFFGHDKYKGGMNPEANNTDLSGNDLFPEPGDYGGLPLPKSLILGVNITF</sequence>
<dbReference type="InterPro" id="IPR039426">
    <property type="entry name" value="TonB-dep_rcpt-like"/>
</dbReference>
<keyword evidence="5 9" id="KW-0798">TonB box</keyword>
<accession>A0A1V9G6Q1</accession>
<evidence type="ECO:0000259" key="11">
    <source>
        <dbReference type="Pfam" id="PF07715"/>
    </source>
</evidence>
<dbReference type="SUPFAM" id="SSF56935">
    <property type="entry name" value="Porins"/>
    <property type="match status" value="1"/>
</dbReference>
<keyword evidence="3 8" id="KW-1134">Transmembrane beta strand</keyword>
<keyword evidence="4 8" id="KW-0812">Transmembrane</keyword>
<dbReference type="InterPro" id="IPR000531">
    <property type="entry name" value="Beta-barrel_TonB"/>
</dbReference>
<dbReference type="Pfam" id="PF07715">
    <property type="entry name" value="Plug"/>
    <property type="match status" value="1"/>
</dbReference>
<dbReference type="FunFam" id="2.170.130.10:FF:000008">
    <property type="entry name" value="SusC/RagA family TonB-linked outer membrane protein"/>
    <property type="match status" value="1"/>
</dbReference>
<evidence type="ECO:0000256" key="1">
    <source>
        <dbReference type="ARBA" id="ARBA00004571"/>
    </source>
</evidence>
<evidence type="ECO:0000256" key="5">
    <source>
        <dbReference type="ARBA" id="ARBA00023077"/>
    </source>
</evidence>
<dbReference type="PROSITE" id="PS52016">
    <property type="entry name" value="TONB_DEPENDENT_REC_3"/>
    <property type="match status" value="1"/>
</dbReference>
<dbReference type="Pfam" id="PF00593">
    <property type="entry name" value="TonB_dep_Rec_b-barrel"/>
    <property type="match status" value="1"/>
</dbReference>
<dbReference type="InterPro" id="IPR036942">
    <property type="entry name" value="Beta-barrel_TonB_sf"/>
</dbReference>
<organism evidence="12 13">
    <name type="scientific">Niastella populi</name>
    <dbReference type="NCBI Taxonomy" id="550983"/>
    <lineage>
        <taxon>Bacteria</taxon>
        <taxon>Pseudomonadati</taxon>
        <taxon>Bacteroidota</taxon>
        <taxon>Chitinophagia</taxon>
        <taxon>Chitinophagales</taxon>
        <taxon>Chitinophagaceae</taxon>
        <taxon>Niastella</taxon>
    </lineage>
</organism>
<dbReference type="InterPro" id="IPR012910">
    <property type="entry name" value="Plug_dom"/>
</dbReference>
<dbReference type="InterPro" id="IPR037066">
    <property type="entry name" value="Plug_dom_sf"/>
</dbReference>
<reference evidence="13" key="1">
    <citation type="submission" date="2016-04" db="EMBL/GenBank/DDBJ databases">
        <authorList>
            <person name="Chen L."/>
            <person name="Zhuang W."/>
            <person name="Wang G."/>
        </authorList>
    </citation>
    <scope>NUCLEOTIDE SEQUENCE [LARGE SCALE GENOMIC DNA]</scope>
    <source>
        <strain evidence="13">208</strain>
    </source>
</reference>
<evidence type="ECO:0000256" key="3">
    <source>
        <dbReference type="ARBA" id="ARBA00022452"/>
    </source>
</evidence>